<evidence type="ECO:0000313" key="3">
    <source>
        <dbReference type="Proteomes" id="UP000249061"/>
    </source>
</evidence>
<gene>
    <name evidence="2" type="ORF">DI536_03590</name>
</gene>
<protein>
    <recommendedName>
        <fullName evidence="1">ATP-grasp domain-containing protein</fullName>
    </recommendedName>
</protein>
<comment type="caution">
    <text evidence="2">The sequence shown here is derived from an EMBL/GenBank/DDBJ whole genome shotgun (WGS) entry which is preliminary data.</text>
</comment>
<dbReference type="EMBL" id="QFQP01000002">
    <property type="protein sequence ID" value="PZR17418.1"/>
    <property type="molecule type" value="Genomic_DNA"/>
</dbReference>
<evidence type="ECO:0000259" key="1">
    <source>
        <dbReference type="Pfam" id="PF14243"/>
    </source>
</evidence>
<dbReference type="InterPro" id="IPR025643">
    <property type="entry name" value="R2K_3"/>
</dbReference>
<name>A0A2W5V7L2_9BACT</name>
<dbReference type="Pfam" id="PF14243">
    <property type="entry name" value="R2K_3"/>
    <property type="match status" value="1"/>
</dbReference>
<proteinExistence type="predicted"/>
<reference evidence="2 3" key="1">
    <citation type="submission" date="2017-08" db="EMBL/GenBank/DDBJ databases">
        <title>Infants hospitalized years apart are colonized by the same room-sourced microbial strains.</title>
        <authorList>
            <person name="Brooks B."/>
            <person name="Olm M.R."/>
            <person name="Firek B.A."/>
            <person name="Baker R."/>
            <person name="Thomas B.C."/>
            <person name="Morowitz M.J."/>
            <person name="Banfield J.F."/>
        </authorList>
    </citation>
    <scope>NUCLEOTIDE SEQUENCE [LARGE SCALE GENOMIC DNA]</scope>
    <source>
        <strain evidence="2">S2_003_000_R2_14</strain>
    </source>
</reference>
<dbReference type="Proteomes" id="UP000249061">
    <property type="component" value="Unassembled WGS sequence"/>
</dbReference>
<feature type="domain" description="ATP-grasp" evidence="1">
    <location>
        <begin position="24"/>
        <end position="79"/>
    </location>
</feature>
<dbReference type="AlphaFoldDB" id="A0A2W5V7L2"/>
<organism evidence="2 3">
    <name type="scientific">Archangium gephyra</name>
    <dbReference type="NCBI Taxonomy" id="48"/>
    <lineage>
        <taxon>Bacteria</taxon>
        <taxon>Pseudomonadati</taxon>
        <taxon>Myxococcota</taxon>
        <taxon>Myxococcia</taxon>
        <taxon>Myxococcales</taxon>
        <taxon>Cystobacterineae</taxon>
        <taxon>Archangiaceae</taxon>
        <taxon>Archangium</taxon>
    </lineage>
</organism>
<evidence type="ECO:0000313" key="2">
    <source>
        <dbReference type="EMBL" id="PZR17418.1"/>
    </source>
</evidence>
<accession>A0A2W5V7L2</accession>
<sequence>MRFVFPRDLLEPRRVDEVAYGASESPAWVQEVAARVKSRCFTVDLARTRSGEWLIVELGGGQVSGLPESVNPSDLFRRLAEVPA</sequence>